<keyword evidence="1" id="KW-0472">Membrane</keyword>
<evidence type="ECO:0000256" key="1">
    <source>
        <dbReference type="SAM" id="Phobius"/>
    </source>
</evidence>
<protein>
    <submittedName>
        <fullName evidence="2">Uncharacterized protein</fullName>
    </submittedName>
</protein>
<dbReference type="NCBIfam" id="NF046080">
    <property type="entry name" value="PID_CTERM"/>
    <property type="match status" value="1"/>
</dbReference>
<comment type="caution">
    <text evidence="2">The sequence shown here is derived from an EMBL/GenBank/DDBJ whole genome shotgun (WGS) entry which is preliminary data.</text>
</comment>
<reference evidence="2" key="1">
    <citation type="journal article" date="2014" name="Front. Microbiol.">
        <title>High frequency of phylogenetically diverse reductive dehalogenase-homologous genes in deep subseafloor sedimentary metagenomes.</title>
        <authorList>
            <person name="Kawai M."/>
            <person name="Futagami T."/>
            <person name="Toyoda A."/>
            <person name="Takaki Y."/>
            <person name="Nishi S."/>
            <person name="Hori S."/>
            <person name="Arai W."/>
            <person name="Tsubouchi T."/>
            <person name="Morono Y."/>
            <person name="Uchiyama I."/>
            <person name="Ito T."/>
            <person name="Fujiyama A."/>
            <person name="Inagaki F."/>
            <person name="Takami H."/>
        </authorList>
    </citation>
    <scope>NUCLEOTIDE SEQUENCE</scope>
    <source>
        <strain evidence="2">Expedition CK06-06</strain>
    </source>
</reference>
<evidence type="ECO:0000313" key="2">
    <source>
        <dbReference type="EMBL" id="GAI07108.1"/>
    </source>
</evidence>
<gene>
    <name evidence="2" type="ORF">S06H3_17424</name>
</gene>
<proteinExistence type="predicted"/>
<dbReference type="InterPro" id="IPR058207">
    <property type="entry name" value="PID_CTERM"/>
</dbReference>
<keyword evidence="1" id="KW-1133">Transmembrane helix</keyword>
<sequence>MKSSIIFNTICLTAIMMLLPALLHAQPSFSDDVVDAPVDGGLSLLIAGGIGYGMKKVREKRKK</sequence>
<feature type="transmembrane region" description="Helical" evidence="1">
    <location>
        <begin position="35"/>
        <end position="54"/>
    </location>
</feature>
<dbReference type="AlphaFoldDB" id="X1KK77"/>
<accession>X1KK77</accession>
<organism evidence="2">
    <name type="scientific">marine sediment metagenome</name>
    <dbReference type="NCBI Taxonomy" id="412755"/>
    <lineage>
        <taxon>unclassified sequences</taxon>
        <taxon>metagenomes</taxon>
        <taxon>ecological metagenomes</taxon>
    </lineage>
</organism>
<dbReference type="EMBL" id="BARV01008703">
    <property type="protein sequence ID" value="GAI07108.1"/>
    <property type="molecule type" value="Genomic_DNA"/>
</dbReference>
<name>X1KK77_9ZZZZ</name>
<keyword evidence="1" id="KW-0812">Transmembrane</keyword>